<feature type="binding site" evidence="6">
    <location>
        <position position="415"/>
    </location>
    <ligand>
        <name>NADP(+)</name>
        <dbReference type="ChEBI" id="CHEBI:58349"/>
    </ligand>
</feature>
<evidence type="ECO:0000256" key="2">
    <source>
        <dbReference type="ARBA" id="ARBA00022605"/>
    </source>
</evidence>
<evidence type="ECO:0000256" key="5">
    <source>
        <dbReference type="ARBA" id="ARBA00023141"/>
    </source>
</evidence>
<dbReference type="NCBIfam" id="TIGR00507">
    <property type="entry name" value="aroE"/>
    <property type="match status" value="1"/>
</dbReference>
<dbReference type="PANTHER" id="PTHR21089:SF1">
    <property type="entry name" value="BIFUNCTIONAL 3-DEHYDROQUINATE DEHYDRATASE_SHIKIMATE DEHYDROGENASE, CHLOROPLASTIC"/>
    <property type="match status" value="1"/>
</dbReference>
<evidence type="ECO:0000256" key="3">
    <source>
        <dbReference type="ARBA" id="ARBA00022857"/>
    </source>
</evidence>
<protein>
    <recommendedName>
        <fullName evidence="1 6">Shikimate dehydrogenase (NADP(+))</fullName>
        <shortName evidence="6">SDH</shortName>
        <ecNumber evidence="1 6">1.1.1.25</ecNumber>
    </recommendedName>
</protein>
<evidence type="ECO:0000313" key="11">
    <source>
        <dbReference type="Proteomes" id="UP001273136"/>
    </source>
</evidence>
<dbReference type="GO" id="GO:0003855">
    <property type="term" value="F:3-dehydroquinate dehydratase activity"/>
    <property type="evidence" value="ECO:0007669"/>
    <property type="project" value="InterPro"/>
</dbReference>
<feature type="domain" description="Shikimate dehydrogenase substrate binding N-terminal" evidence="8">
    <location>
        <begin position="212"/>
        <end position="294"/>
    </location>
</feature>
<keyword evidence="11" id="KW-1185">Reference proteome</keyword>
<dbReference type="SUPFAM" id="SSF53223">
    <property type="entry name" value="Aminoacid dehydrogenase-like, N-terminal domain"/>
    <property type="match status" value="1"/>
</dbReference>
<dbReference type="Pfam" id="PF01488">
    <property type="entry name" value="Shikimate_DH"/>
    <property type="match status" value="1"/>
</dbReference>
<dbReference type="Proteomes" id="UP001273136">
    <property type="component" value="Unassembled WGS sequence"/>
</dbReference>
<dbReference type="InterPro" id="IPR036291">
    <property type="entry name" value="NAD(P)-bd_dom_sf"/>
</dbReference>
<feature type="binding site" evidence="6">
    <location>
        <position position="267"/>
    </location>
    <ligand>
        <name>shikimate</name>
        <dbReference type="ChEBI" id="CHEBI:36208"/>
    </ligand>
</feature>
<accession>A0AAE4MBN8</accession>
<feature type="binding site" evidence="6">
    <location>
        <position position="417"/>
    </location>
    <ligand>
        <name>shikimate</name>
        <dbReference type="ChEBI" id="CHEBI:36208"/>
    </ligand>
</feature>
<feature type="binding site" evidence="6">
    <location>
        <position position="292"/>
    </location>
    <ligand>
        <name>shikimate</name>
        <dbReference type="ChEBI" id="CHEBI:36208"/>
    </ligand>
</feature>
<reference evidence="10" key="1">
    <citation type="submission" date="2023-06" db="EMBL/GenBank/DDBJ databases">
        <title>Genome sequence of Methancorpusculaceae sp. Ag1.</title>
        <authorList>
            <person name="Protasov E."/>
            <person name="Platt K."/>
            <person name="Poehlein A."/>
            <person name="Daniel R."/>
            <person name="Brune A."/>
        </authorList>
    </citation>
    <scope>NUCLEOTIDE SEQUENCE</scope>
    <source>
        <strain evidence="10">Ag1</strain>
    </source>
</reference>
<feature type="active site" description="Proton acceptor" evidence="6">
    <location>
        <position position="271"/>
    </location>
</feature>
<dbReference type="PANTHER" id="PTHR21089">
    <property type="entry name" value="SHIKIMATE DEHYDROGENASE"/>
    <property type="match status" value="1"/>
</dbReference>
<evidence type="ECO:0000259" key="9">
    <source>
        <dbReference type="Pfam" id="PF18317"/>
    </source>
</evidence>
<comment type="subunit">
    <text evidence="6">Homodimer.</text>
</comment>
<dbReference type="InterPro" id="IPR013785">
    <property type="entry name" value="Aldolase_TIM"/>
</dbReference>
<keyword evidence="2 6" id="KW-0028">Amino-acid biosynthesis</keyword>
<dbReference type="CDD" id="cd01065">
    <property type="entry name" value="NAD_bind_Shikimate_DH"/>
    <property type="match status" value="1"/>
</dbReference>
<comment type="caution">
    <text evidence="10">The sequence shown here is derived from an EMBL/GenBank/DDBJ whole genome shotgun (WGS) entry which is preliminary data.</text>
</comment>
<feature type="domain" description="Quinate/shikimate 5-dehydrogenase/glutamyl-tRNA reductase" evidence="7">
    <location>
        <begin position="324"/>
        <end position="390"/>
    </location>
</feature>
<evidence type="ECO:0000256" key="4">
    <source>
        <dbReference type="ARBA" id="ARBA00023002"/>
    </source>
</evidence>
<dbReference type="Gene3D" id="3.40.50.720">
    <property type="entry name" value="NAD(P)-binding Rossmann-like Domain"/>
    <property type="match status" value="1"/>
</dbReference>
<organism evidence="10 11">
    <name type="scientific">Methanorbis furvi</name>
    <dbReference type="NCBI Taxonomy" id="3028299"/>
    <lineage>
        <taxon>Archaea</taxon>
        <taxon>Methanobacteriati</taxon>
        <taxon>Methanobacteriota</taxon>
        <taxon>Stenosarchaea group</taxon>
        <taxon>Methanomicrobia</taxon>
        <taxon>Methanomicrobiales</taxon>
        <taxon>Methanocorpusculaceae</taxon>
        <taxon>Methanorbis</taxon>
    </lineage>
</organism>
<dbReference type="InterPro" id="IPR046346">
    <property type="entry name" value="Aminoacid_DH-like_N_sf"/>
</dbReference>
<gene>
    <name evidence="6 10" type="primary">aroE</name>
    <name evidence="10" type="ORF">McpAg1_03540</name>
</gene>
<dbReference type="HAMAP" id="MF_00222">
    <property type="entry name" value="Shikimate_DH_AroE"/>
    <property type="match status" value="1"/>
</dbReference>
<dbReference type="GO" id="GO:0004764">
    <property type="term" value="F:shikimate 3-dehydrogenase (NADP+) activity"/>
    <property type="evidence" value="ECO:0007669"/>
    <property type="project" value="UniProtKB-UniRule"/>
</dbReference>
<name>A0AAE4MBN8_9EURY</name>
<dbReference type="Gene3D" id="3.20.20.70">
    <property type="entry name" value="Aldolase class I"/>
    <property type="match status" value="1"/>
</dbReference>
<dbReference type="GO" id="GO:0019632">
    <property type="term" value="P:shikimate metabolic process"/>
    <property type="evidence" value="ECO:0007669"/>
    <property type="project" value="InterPro"/>
</dbReference>
<dbReference type="InterPro" id="IPR006151">
    <property type="entry name" value="Shikm_DH/Glu-tRNA_Rdtase"/>
</dbReference>
<dbReference type="EMBL" id="JAWDKA010000002">
    <property type="protein sequence ID" value="MDV0441174.1"/>
    <property type="molecule type" value="Genomic_DNA"/>
</dbReference>
<dbReference type="InterPro" id="IPR013708">
    <property type="entry name" value="Shikimate_DH-bd_N"/>
</dbReference>
<keyword evidence="3 6" id="KW-0521">NADP</keyword>
<dbReference type="InterPro" id="IPR001381">
    <property type="entry name" value="DHquinase_I"/>
</dbReference>
<dbReference type="GO" id="GO:0050661">
    <property type="term" value="F:NADP binding"/>
    <property type="evidence" value="ECO:0007669"/>
    <property type="project" value="InterPro"/>
</dbReference>
<dbReference type="Gene3D" id="3.40.50.10860">
    <property type="entry name" value="Leucine Dehydrogenase, chain A, domain 1"/>
    <property type="match status" value="1"/>
</dbReference>
<dbReference type="SUPFAM" id="SSF51569">
    <property type="entry name" value="Aldolase"/>
    <property type="match status" value="1"/>
</dbReference>
<evidence type="ECO:0000256" key="6">
    <source>
        <dbReference type="HAMAP-Rule" id="MF_00222"/>
    </source>
</evidence>
<dbReference type="EC" id="1.1.1.25" evidence="1 6"/>
<dbReference type="GO" id="GO:0008652">
    <property type="term" value="P:amino acid biosynthetic process"/>
    <property type="evidence" value="ECO:0007669"/>
    <property type="project" value="UniProtKB-KW"/>
</dbReference>
<feature type="binding site" evidence="6">
    <location>
        <position position="307"/>
    </location>
    <ligand>
        <name>shikimate</name>
        <dbReference type="ChEBI" id="CHEBI:36208"/>
    </ligand>
</feature>
<feature type="binding site" evidence="6">
    <location>
        <begin position="354"/>
        <end position="359"/>
    </location>
    <ligand>
        <name>NADP(+)</name>
        <dbReference type="ChEBI" id="CHEBI:58349"/>
    </ligand>
</feature>
<keyword evidence="5 6" id="KW-0057">Aromatic amino acid biosynthesis</keyword>
<dbReference type="Pfam" id="PF01487">
    <property type="entry name" value="DHquinase_I"/>
    <property type="match status" value="1"/>
</dbReference>
<feature type="binding site" evidence="6">
    <location>
        <begin position="331"/>
        <end position="335"/>
    </location>
    <ligand>
        <name>NADP(+)</name>
        <dbReference type="ChEBI" id="CHEBI:58349"/>
    </ligand>
</feature>
<dbReference type="InterPro" id="IPR022893">
    <property type="entry name" value="Shikimate_DH_fam"/>
</dbReference>
<dbReference type="Pfam" id="PF08501">
    <property type="entry name" value="Shikimate_dh_N"/>
    <property type="match status" value="1"/>
</dbReference>
<evidence type="ECO:0000259" key="7">
    <source>
        <dbReference type="Pfam" id="PF01488"/>
    </source>
</evidence>
<comment type="catalytic activity">
    <reaction evidence="6">
        <text>shikimate + NADP(+) = 3-dehydroshikimate + NADPH + H(+)</text>
        <dbReference type="Rhea" id="RHEA:17737"/>
        <dbReference type="ChEBI" id="CHEBI:15378"/>
        <dbReference type="ChEBI" id="CHEBI:16630"/>
        <dbReference type="ChEBI" id="CHEBI:36208"/>
        <dbReference type="ChEBI" id="CHEBI:57783"/>
        <dbReference type="ChEBI" id="CHEBI:58349"/>
        <dbReference type="EC" id="1.1.1.25"/>
    </reaction>
</comment>
<proteinExistence type="inferred from homology"/>
<dbReference type="GO" id="GO:0009423">
    <property type="term" value="P:chorismate biosynthetic process"/>
    <property type="evidence" value="ECO:0007669"/>
    <property type="project" value="UniProtKB-UniRule"/>
</dbReference>
<dbReference type="AlphaFoldDB" id="A0AAE4MBN8"/>
<sequence length="472" mass="49593">MTRICAVIAAASADVAKTMAANAVAKGAEALEFRLDALANIPKDLSFVSGETLSIATLRSEKDAERKDIFSRALACGATYVDIESDSVLRNEFPKDRVICSYHDFEKTPAAFEILKIFKDLENSGVPKAAFMVQGPSDLLEIWKAGLVLRQTGRPFILIGMGAAGEVTRVRAAEIGSMLTYCAVTPELASAPGQITVDDAVRLGKNPIVTAITGWPLTHTRSPKMHNAAFLDAGIKGRYVKIPSNTDELPLIPEVIRCYNITGMNVTIPHKQSVIPLLAKVAETARSAGAVNTICNSDGKLSGANTDIAGIKATIAALGINPCGAKILIIGAGGAARAAAACLSGTCAQLSITNRTREKAEALAEEFGGAAADLDSLAPEYDLIINSTPAGMSGFSDSLPVPASILTPATAVFDMVYEPENTVLLAAARDRGVRKTAGGKQMLIEQAKASFALWTGTIPDTAVMTKAFEEQP</sequence>
<feature type="binding site" evidence="6">
    <location>
        <position position="439"/>
    </location>
    <ligand>
        <name>NADP(+)</name>
        <dbReference type="ChEBI" id="CHEBI:58349"/>
    </ligand>
</feature>
<dbReference type="CDD" id="cd00502">
    <property type="entry name" value="DHQase_I"/>
    <property type="match status" value="1"/>
</dbReference>
<dbReference type="SUPFAM" id="SSF51735">
    <property type="entry name" value="NAD(P)-binding Rossmann-fold domains"/>
    <property type="match status" value="1"/>
</dbReference>
<feature type="domain" description="SDH C-terminal" evidence="9">
    <location>
        <begin position="441"/>
        <end position="467"/>
    </location>
</feature>
<evidence type="ECO:0000259" key="8">
    <source>
        <dbReference type="Pfam" id="PF08501"/>
    </source>
</evidence>
<comment type="similarity">
    <text evidence="6">Belongs to the shikimate dehydrogenase family.</text>
</comment>
<feature type="binding site" evidence="6">
    <location>
        <begin position="220"/>
        <end position="222"/>
    </location>
    <ligand>
        <name>shikimate</name>
        <dbReference type="ChEBI" id="CHEBI:36208"/>
    </ligand>
</feature>
<dbReference type="RefSeq" id="WP_338093567.1">
    <property type="nucleotide sequence ID" value="NZ_JAWDKA010000002.1"/>
</dbReference>
<dbReference type="GO" id="GO:0009073">
    <property type="term" value="P:aromatic amino acid family biosynthetic process"/>
    <property type="evidence" value="ECO:0007669"/>
    <property type="project" value="UniProtKB-KW"/>
</dbReference>
<feature type="binding site" evidence="6">
    <location>
        <position position="283"/>
    </location>
    <ligand>
        <name>NADP(+)</name>
        <dbReference type="ChEBI" id="CHEBI:58349"/>
    </ligand>
</feature>
<dbReference type="InterPro" id="IPR011342">
    <property type="entry name" value="Shikimate_DH"/>
</dbReference>
<dbReference type="Pfam" id="PF18317">
    <property type="entry name" value="SDH_C"/>
    <property type="match status" value="1"/>
</dbReference>
<evidence type="ECO:0000313" key="10">
    <source>
        <dbReference type="EMBL" id="MDV0441174.1"/>
    </source>
</evidence>
<comment type="function">
    <text evidence="6">Involved in the biosynthesis of the chorismate, which leads to the biosynthesis of aromatic amino acids. Catalyzes the reversible NADPH linked reduction of 3-dehydroshikimate (DHSA) to yield shikimate (SA).</text>
</comment>
<dbReference type="InterPro" id="IPR041121">
    <property type="entry name" value="SDH_C"/>
</dbReference>
<evidence type="ECO:0000256" key="1">
    <source>
        <dbReference type="ARBA" id="ARBA00012962"/>
    </source>
</evidence>
<keyword evidence="4 6" id="KW-0560">Oxidoreductase</keyword>
<feature type="binding site" evidence="6">
    <location>
        <position position="446"/>
    </location>
    <ligand>
        <name>shikimate</name>
        <dbReference type="ChEBI" id="CHEBI:36208"/>
    </ligand>
</feature>
<comment type="pathway">
    <text evidence="6">Metabolic intermediate biosynthesis; chorismate biosynthesis; chorismate from D-erythrose 4-phosphate and phosphoenolpyruvate: step 4/7.</text>
</comment>